<dbReference type="Proteomes" id="UP001049176">
    <property type="component" value="Chromosome 6"/>
</dbReference>
<accession>A0A9P7RX95</accession>
<evidence type="ECO:0008006" key="3">
    <source>
        <dbReference type="Google" id="ProtNLM"/>
    </source>
</evidence>
<protein>
    <recommendedName>
        <fullName evidence="3">F-box domain-containing protein</fullName>
    </recommendedName>
</protein>
<dbReference type="KEGG" id="more:E1B28_010171"/>
<gene>
    <name evidence="1" type="ORF">E1B28_010171</name>
</gene>
<dbReference type="EMBL" id="CM032186">
    <property type="protein sequence ID" value="KAG7091117.1"/>
    <property type="molecule type" value="Genomic_DNA"/>
</dbReference>
<evidence type="ECO:0000313" key="1">
    <source>
        <dbReference type="EMBL" id="KAG7091117.1"/>
    </source>
</evidence>
<comment type="caution">
    <text evidence="1">The sequence shown here is derived from an EMBL/GenBank/DDBJ whole genome shotgun (WGS) entry which is preliminary data.</text>
</comment>
<dbReference type="GeneID" id="66079247"/>
<organism evidence="1 2">
    <name type="scientific">Marasmius oreades</name>
    <name type="common">fairy-ring Marasmius</name>
    <dbReference type="NCBI Taxonomy" id="181124"/>
    <lineage>
        <taxon>Eukaryota</taxon>
        <taxon>Fungi</taxon>
        <taxon>Dikarya</taxon>
        <taxon>Basidiomycota</taxon>
        <taxon>Agaricomycotina</taxon>
        <taxon>Agaricomycetes</taxon>
        <taxon>Agaricomycetidae</taxon>
        <taxon>Agaricales</taxon>
        <taxon>Marasmiineae</taxon>
        <taxon>Marasmiaceae</taxon>
        <taxon>Marasmius</taxon>
    </lineage>
</organism>
<dbReference type="RefSeq" id="XP_043007587.1">
    <property type="nucleotide sequence ID" value="XM_043155123.1"/>
</dbReference>
<dbReference type="OrthoDB" id="3270987at2759"/>
<reference evidence="1" key="1">
    <citation type="journal article" date="2021" name="Genome Biol. Evol.">
        <title>The assembled and annotated genome of the fairy-ring fungus Marasmius oreades.</title>
        <authorList>
            <person name="Hiltunen M."/>
            <person name="Ament-Velasquez S.L."/>
            <person name="Johannesson H."/>
        </authorList>
    </citation>
    <scope>NUCLEOTIDE SEQUENCE</scope>
    <source>
        <strain evidence="1">03SP1</strain>
    </source>
</reference>
<dbReference type="AlphaFoldDB" id="A0A9P7RX95"/>
<evidence type="ECO:0000313" key="2">
    <source>
        <dbReference type="Proteomes" id="UP001049176"/>
    </source>
</evidence>
<proteinExistence type="predicted"/>
<name>A0A9P7RX95_9AGAR</name>
<sequence length="440" mass="50926">MEDRRTVQDTHDLSLRRIKNEILALNERLVLLSSADTAAPNNAITSEHQSIRLALLSKIRERINTEDILDLHRSVSTPAHLLPFEIWAQIFSLCMPDIRFPSWDTQFTPVVVGRVCSRWRSMTRLMPELWSSISFDILPGMGNKRPRWMPLIHAFLNRSVHHPLSIQIIWYQSKFEQGLPAFTDYFLDLITSASARWKHLDITVPSEFLRPFLEARLPILETFTIGSDADPPLTLRDVPRLRSVVFSSFYLRPLTWNIPWNQLTELVSKTLLGIEDVKRILHQCPRLQCFQLRVTRSATWYRPVDVIVQNPALVVLPELRRFAMVIRHGDSVFSILDHLECPALEEIRFSGVQSAPIPPTYPTVIQPKPYILALISRSKCTLRKLIFENFPRLNDLEIRDLLTRIPNLTEMAITFNGNDALNDDFKAILADRRARMSRLE</sequence>
<keyword evidence="2" id="KW-1185">Reference proteome</keyword>